<evidence type="ECO:0000313" key="2">
    <source>
        <dbReference type="Proteomes" id="UP000002173"/>
    </source>
</evidence>
<organism evidence="1 2">
    <name type="scientific">Babesia bovis</name>
    <dbReference type="NCBI Taxonomy" id="5865"/>
    <lineage>
        <taxon>Eukaryota</taxon>
        <taxon>Sar</taxon>
        <taxon>Alveolata</taxon>
        <taxon>Apicomplexa</taxon>
        <taxon>Aconoidasida</taxon>
        <taxon>Piroplasmida</taxon>
        <taxon>Babesiidae</taxon>
        <taxon>Babesia</taxon>
    </lineage>
</organism>
<dbReference type="InParanoid" id="A7AU20"/>
<dbReference type="EMBL" id="AAXT01000003">
    <property type="protein sequence ID" value="EDO06431.1"/>
    <property type="molecule type" value="Genomic_DNA"/>
</dbReference>
<gene>
    <name evidence="1" type="ORF">BBOV_II004760</name>
</gene>
<sequence length="611" mass="69465">MQNNPNNSVPMYTNGVQSWRSSQERGGANVSHYGTMDHEMAGHQRQQRIPTGSYGAPQHPSTLQVYPGDGRHYYVPMGMQQAQPMMAVYPVNQMMDDYNPGLMESHMSGMQYGAQRQHMDSQMMSPYSQQGYMMQCQQMVNVPGTHYAVDDGNPRMHRSQAGNTAEPPMRVPHPDMMYANVGVPQDRVAMMSVVQEQPAAMVAHNPMVQQSNGYATVRNVPYSDGHMMASPMDMATDGHMSVRDTVPPQYSQSARHYSASQQGQTMVNLVSSRHNMPQPMGAPGPMAVQTPLQEMQYMPMTNVDHVSSRDAGVPNHMAKATMDLKSQDSMPGYATMPSYGTKMAHSPQQTIPNQDDTLHSSWVLNNKKDVVGNNLNKTVPSIELPKSPSIKRRPLFNIHKNWNIFDSSQRIYFEMAITEQGYHNMCLFMDNLGYTDQVKESPSTPLTDLFSRSDIEFLRHPKMDIKRTVIKETVVDTIIEKLRKYEIFLLEKDEGVTMIQRNYPKRDSIVYTLNDGYEIDTIVGSTVLDQICFIIYHKTLCDINPTFLCGSEPRRFNVAFEKSYDVYLNRQNRFMRILVRRVNDIDINLFRISFGARVNDAIDMILDLFKP</sequence>
<dbReference type="KEGG" id="bbo:BBOV_II004760"/>
<dbReference type="GeneID" id="5478228"/>
<protein>
    <submittedName>
        <fullName evidence="1">Uncharacterized protein</fullName>
    </submittedName>
</protein>
<proteinExistence type="predicted"/>
<name>A7AU20_BABBO</name>
<dbReference type="VEuPathDB" id="PiroplasmaDB:BBOV_II004760"/>
<accession>A7AU20</accession>
<comment type="caution">
    <text evidence="1">The sequence shown here is derived from an EMBL/GenBank/DDBJ whole genome shotgun (WGS) entry which is preliminary data.</text>
</comment>
<dbReference type="RefSeq" id="XP_001609999.1">
    <property type="nucleotide sequence ID" value="XM_001609949.1"/>
</dbReference>
<reference evidence="1 2" key="1">
    <citation type="journal article" date="2007" name="PLoS Pathog.">
        <title>Genome sequence of Babesia bovis and comparative analysis of apicomplexan hemoprotozoa.</title>
        <authorList>
            <person name="Brayton K.A."/>
            <person name="Lau A.O.T."/>
            <person name="Herndon D.R."/>
            <person name="Hannick L."/>
            <person name="Kappmeyer L.S."/>
            <person name="Berens S.J."/>
            <person name="Bidwell S.L."/>
            <person name="Brown W.C."/>
            <person name="Crabtree J."/>
            <person name="Fadrosh D."/>
            <person name="Feldblum T."/>
            <person name="Forberger H.A."/>
            <person name="Haas B.J."/>
            <person name="Howell J.M."/>
            <person name="Khouri H."/>
            <person name="Koo H."/>
            <person name="Mann D.J."/>
            <person name="Norimine J."/>
            <person name="Paulsen I.T."/>
            <person name="Radune D."/>
            <person name="Ren Q."/>
            <person name="Smith R.K. Jr."/>
            <person name="Suarez C.E."/>
            <person name="White O."/>
            <person name="Wortman J.R."/>
            <person name="Knowles D.P. Jr."/>
            <person name="McElwain T.F."/>
            <person name="Nene V.M."/>
        </authorList>
    </citation>
    <scope>NUCLEOTIDE SEQUENCE [LARGE SCALE GENOMIC DNA]</scope>
    <source>
        <strain evidence="1">T2Bo</strain>
    </source>
</reference>
<dbReference type="AlphaFoldDB" id="A7AU20"/>
<dbReference type="Proteomes" id="UP000002173">
    <property type="component" value="Unassembled WGS sequence"/>
</dbReference>
<reference evidence="2" key="3">
    <citation type="journal article" date="2021" name="Int. J. Parasitol.">
        <title>Comparative analysis of gene expression between Babesia bovis blood stages and kinetes allowed by improved genome annotation.</title>
        <authorList>
            <person name="Ueti M.W."/>
            <person name="Johnson W.C."/>
            <person name="Kappmeyer L.S."/>
            <person name="Herndon D.R."/>
            <person name="Mousel M.R."/>
            <person name="Reif K.E."/>
            <person name="Taus N.S."/>
            <person name="Ifeonu O.O."/>
            <person name="Silva J.C."/>
            <person name="Suarez C.E."/>
            <person name="Brayton K.A."/>
        </authorList>
    </citation>
    <scope>NUCLEOTIDE SEQUENCE [LARGE SCALE GENOMIC DNA]</scope>
</reference>
<keyword evidence="2" id="KW-1185">Reference proteome</keyword>
<evidence type="ECO:0000313" key="1">
    <source>
        <dbReference type="EMBL" id="EDO06431.1"/>
    </source>
</evidence>
<reference evidence="2" key="2">
    <citation type="journal article" date="2020" name="Data Brief">
        <title>Transcriptome dataset of Babesia bovis life stages within vertebrate and invertebrate hosts.</title>
        <authorList>
            <person name="Ueti M.W."/>
            <person name="Johnson W.C."/>
            <person name="Kappmeyer L.S."/>
            <person name="Herndon D.R."/>
            <person name="Mousel M.R."/>
            <person name="Reif K.E."/>
            <person name="Taus N.S."/>
            <person name="Ifeonu O.O."/>
            <person name="Silva J.C."/>
            <person name="Suarez C.E."/>
            <person name="Brayton K.A."/>
        </authorList>
    </citation>
    <scope>NUCLEOTIDE SEQUENCE [LARGE SCALE GENOMIC DNA]</scope>
</reference>